<keyword evidence="5" id="KW-1185">Reference proteome</keyword>
<dbReference type="Proteomes" id="UP001058974">
    <property type="component" value="Chromosome 6"/>
</dbReference>
<dbReference type="AlphaFoldDB" id="A0A9D4WAT5"/>
<evidence type="ECO:0000259" key="3">
    <source>
        <dbReference type="Pfam" id="PF00005"/>
    </source>
</evidence>
<keyword evidence="2" id="KW-0067">ATP-binding</keyword>
<dbReference type="GO" id="GO:0005524">
    <property type="term" value="F:ATP binding"/>
    <property type="evidence" value="ECO:0007669"/>
    <property type="project" value="UniProtKB-KW"/>
</dbReference>
<dbReference type="PANTHER" id="PTHR24223:SF330">
    <property type="entry name" value="ATP-BINDING CASSETTE SUB-FAMILY C MEMBER 10"/>
    <property type="match status" value="1"/>
</dbReference>
<dbReference type="InterPro" id="IPR017871">
    <property type="entry name" value="ABC_transporter-like_CS"/>
</dbReference>
<proteinExistence type="predicted"/>
<evidence type="ECO:0000313" key="4">
    <source>
        <dbReference type="EMBL" id="KAI5398118.1"/>
    </source>
</evidence>
<accession>A0A9D4WAT5</accession>
<dbReference type="GO" id="GO:0016020">
    <property type="term" value="C:membrane"/>
    <property type="evidence" value="ECO:0007669"/>
    <property type="project" value="TreeGrafter"/>
</dbReference>
<dbReference type="PANTHER" id="PTHR24223">
    <property type="entry name" value="ATP-BINDING CASSETTE SUB-FAMILY C"/>
    <property type="match status" value="1"/>
</dbReference>
<evidence type="ECO:0000256" key="1">
    <source>
        <dbReference type="ARBA" id="ARBA00022741"/>
    </source>
</evidence>
<dbReference type="InterPro" id="IPR003439">
    <property type="entry name" value="ABC_transporter-like_ATP-bd"/>
</dbReference>
<feature type="non-terminal residue" evidence="4">
    <location>
        <position position="1"/>
    </location>
</feature>
<dbReference type="Gene3D" id="3.40.50.300">
    <property type="entry name" value="P-loop containing nucleotide triphosphate hydrolases"/>
    <property type="match status" value="1"/>
</dbReference>
<dbReference type="PROSITE" id="PS00211">
    <property type="entry name" value="ABC_TRANSPORTER_1"/>
    <property type="match status" value="1"/>
</dbReference>
<dbReference type="InterPro" id="IPR027417">
    <property type="entry name" value="P-loop_NTPase"/>
</dbReference>
<reference evidence="4 5" key="1">
    <citation type="journal article" date="2022" name="Nat. Genet.">
        <title>Improved pea reference genome and pan-genome highlight genomic features and evolutionary characteristics.</title>
        <authorList>
            <person name="Yang T."/>
            <person name="Liu R."/>
            <person name="Luo Y."/>
            <person name="Hu S."/>
            <person name="Wang D."/>
            <person name="Wang C."/>
            <person name="Pandey M.K."/>
            <person name="Ge S."/>
            <person name="Xu Q."/>
            <person name="Li N."/>
            <person name="Li G."/>
            <person name="Huang Y."/>
            <person name="Saxena R.K."/>
            <person name="Ji Y."/>
            <person name="Li M."/>
            <person name="Yan X."/>
            <person name="He Y."/>
            <person name="Liu Y."/>
            <person name="Wang X."/>
            <person name="Xiang C."/>
            <person name="Varshney R.K."/>
            <person name="Ding H."/>
            <person name="Gao S."/>
            <person name="Zong X."/>
        </authorList>
    </citation>
    <scope>NUCLEOTIDE SEQUENCE [LARGE SCALE GENOMIC DNA]</scope>
    <source>
        <strain evidence="4 5">cv. Zhongwan 6</strain>
    </source>
</reference>
<dbReference type="GO" id="GO:0042626">
    <property type="term" value="F:ATPase-coupled transmembrane transporter activity"/>
    <property type="evidence" value="ECO:0007669"/>
    <property type="project" value="TreeGrafter"/>
</dbReference>
<evidence type="ECO:0000313" key="5">
    <source>
        <dbReference type="Proteomes" id="UP001058974"/>
    </source>
</evidence>
<dbReference type="Gramene" id="Psat06G0378500-T1">
    <property type="protein sequence ID" value="KAI5398118.1"/>
    <property type="gene ID" value="KIW84_063785"/>
</dbReference>
<gene>
    <name evidence="4" type="ORF">KIW84_063785</name>
</gene>
<dbReference type="SUPFAM" id="SSF52540">
    <property type="entry name" value="P-loop containing nucleoside triphosphate hydrolases"/>
    <property type="match status" value="1"/>
</dbReference>
<dbReference type="EMBL" id="JAMSHJ010000006">
    <property type="protein sequence ID" value="KAI5398118.1"/>
    <property type="molecule type" value="Genomic_DNA"/>
</dbReference>
<feature type="domain" description="ABC transporter" evidence="3">
    <location>
        <begin position="2"/>
        <end position="86"/>
    </location>
</feature>
<name>A0A9D4WAT5_PEA</name>
<comment type="caution">
    <text evidence="4">The sequence shown here is derived from an EMBL/GenBank/DDBJ whole genome shotgun (WGS) entry which is preliminary data.</text>
</comment>
<dbReference type="Pfam" id="PF00005">
    <property type="entry name" value="ABC_tran"/>
    <property type="match status" value="1"/>
</dbReference>
<protein>
    <submittedName>
        <fullName evidence="4">ABC transporter C member 13</fullName>
    </submittedName>
</protein>
<dbReference type="InterPro" id="IPR050173">
    <property type="entry name" value="ABC_transporter_C-like"/>
</dbReference>
<evidence type="ECO:0000256" key="2">
    <source>
        <dbReference type="ARBA" id="ARBA00022840"/>
    </source>
</evidence>
<sequence length="191" mass="20930">AYVPQVPWILSGTVRDNILFGKSYHPERYTDTVKACALDVDISLMVGGDMAYIGEKGVNLSGGQRARLALARVLYHDSDVIMLDDVLSAVDVQVAQWILHNAILGPLMKGKTRLRCTHNIQAISSADMIVVLDKGHVKWMGSSADFPTSSYTAFSPLNEMDSASHQSASSQDLSQATSASRLNLYQYQDHK</sequence>
<organism evidence="4 5">
    <name type="scientific">Pisum sativum</name>
    <name type="common">Garden pea</name>
    <name type="synonym">Lathyrus oleraceus</name>
    <dbReference type="NCBI Taxonomy" id="3888"/>
    <lineage>
        <taxon>Eukaryota</taxon>
        <taxon>Viridiplantae</taxon>
        <taxon>Streptophyta</taxon>
        <taxon>Embryophyta</taxon>
        <taxon>Tracheophyta</taxon>
        <taxon>Spermatophyta</taxon>
        <taxon>Magnoliopsida</taxon>
        <taxon>eudicotyledons</taxon>
        <taxon>Gunneridae</taxon>
        <taxon>Pentapetalae</taxon>
        <taxon>rosids</taxon>
        <taxon>fabids</taxon>
        <taxon>Fabales</taxon>
        <taxon>Fabaceae</taxon>
        <taxon>Papilionoideae</taxon>
        <taxon>50 kb inversion clade</taxon>
        <taxon>NPAAA clade</taxon>
        <taxon>Hologalegina</taxon>
        <taxon>IRL clade</taxon>
        <taxon>Fabeae</taxon>
        <taxon>Lathyrus</taxon>
    </lineage>
</organism>
<keyword evidence="1" id="KW-0547">Nucleotide-binding</keyword>
<dbReference type="GO" id="GO:0016887">
    <property type="term" value="F:ATP hydrolysis activity"/>
    <property type="evidence" value="ECO:0007669"/>
    <property type="project" value="InterPro"/>
</dbReference>